<dbReference type="SUPFAM" id="SSF54695">
    <property type="entry name" value="POZ domain"/>
    <property type="match status" value="1"/>
</dbReference>
<dbReference type="EMBL" id="CAJOBJ010001548">
    <property type="protein sequence ID" value="CAF3884661.1"/>
    <property type="molecule type" value="Genomic_DNA"/>
</dbReference>
<dbReference type="InterPro" id="IPR011333">
    <property type="entry name" value="SKP1/BTB/POZ_sf"/>
</dbReference>
<dbReference type="Gene3D" id="3.30.710.10">
    <property type="entry name" value="Potassium Channel Kv1.1, Chain A"/>
    <property type="match status" value="1"/>
</dbReference>
<evidence type="ECO:0000259" key="1">
    <source>
        <dbReference type="PROSITE" id="PS50097"/>
    </source>
</evidence>
<dbReference type="InterPro" id="IPR000210">
    <property type="entry name" value="BTB/POZ_dom"/>
</dbReference>
<dbReference type="PANTHER" id="PTHR22744">
    <property type="entry name" value="HELIX LOOP HELIX PROTEIN 21-RELATED"/>
    <property type="match status" value="1"/>
</dbReference>
<dbReference type="SMART" id="SM00225">
    <property type="entry name" value="BTB"/>
    <property type="match status" value="1"/>
</dbReference>
<dbReference type="PANTHER" id="PTHR22744:SF17">
    <property type="entry name" value="BTB DOMAIN-CONTAINING PROTEIN"/>
    <property type="match status" value="1"/>
</dbReference>
<dbReference type="AlphaFoldDB" id="A0A8S2L6E6"/>
<gene>
    <name evidence="2" type="ORF">GIL414_LOCUS5724</name>
</gene>
<comment type="caution">
    <text evidence="2">The sequence shown here is derived from an EMBL/GenBank/DDBJ whole genome shotgun (WGS) entry which is preliminary data.</text>
</comment>
<reference evidence="2" key="1">
    <citation type="submission" date="2021-02" db="EMBL/GenBank/DDBJ databases">
        <authorList>
            <person name="Nowell W R."/>
        </authorList>
    </citation>
    <scope>NUCLEOTIDE SEQUENCE</scope>
</reference>
<dbReference type="PROSITE" id="PS50097">
    <property type="entry name" value="BTB"/>
    <property type="match status" value="1"/>
</dbReference>
<evidence type="ECO:0000313" key="3">
    <source>
        <dbReference type="Proteomes" id="UP000681720"/>
    </source>
</evidence>
<protein>
    <recommendedName>
        <fullName evidence="1">BTB domain-containing protein</fullName>
    </recommendedName>
</protein>
<name>A0A8S2L6E6_9BILA</name>
<accession>A0A8S2L6E6</accession>
<sequence length="140" mass="16171">MISSEILSGFNVDGDYNKAIFLENKSKQMDSDQPLKRMKTFHTDTHMIKHLAEEFFFKSHPFSDLVLVVKDKELYVDKSVLAAGSKVFQSYFQDANIDSIEILDVTPDEMIELLQFLYPQFRCTINNDNVTILLILGRNI</sequence>
<dbReference type="Pfam" id="PF00651">
    <property type="entry name" value="BTB"/>
    <property type="match status" value="1"/>
</dbReference>
<organism evidence="2 3">
    <name type="scientific">Rotaria magnacalcarata</name>
    <dbReference type="NCBI Taxonomy" id="392030"/>
    <lineage>
        <taxon>Eukaryota</taxon>
        <taxon>Metazoa</taxon>
        <taxon>Spiralia</taxon>
        <taxon>Gnathifera</taxon>
        <taxon>Rotifera</taxon>
        <taxon>Eurotatoria</taxon>
        <taxon>Bdelloidea</taxon>
        <taxon>Philodinida</taxon>
        <taxon>Philodinidae</taxon>
        <taxon>Rotaria</taxon>
    </lineage>
</organism>
<feature type="domain" description="BTB" evidence="1">
    <location>
        <begin position="63"/>
        <end position="118"/>
    </location>
</feature>
<dbReference type="Proteomes" id="UP000681720">
    <property type="component" value="Unassembled WGS sequence"/>
</dbReference>
<proteinExistence type="predicted"/>
<evidence type="ECO:0000313" key="2">
    <source>
        <dbReference type="EMBL" id="CAF3884661.1"/>
    </source>
</evidence>
<dbReference type="CDD" id="cd18186">
    <property type="entry name" value="BTB_POZ_ZBTB_KLHL-like"/>
    <property type="match status" value="1"/>
</dbReference>